<dbReference type="Proteomes" id="UP001162501">
    <property type="component" value="Chromosome 27"/>
</dbReference>
<accession>A0AC59ZCS8</accession>
<gene>
    <name evidence="1" type="ORF">MRATA1EN22A_LOCUS16316</name>
</gene>
<reference evidence="1" key="1">
    <citation type="submission" date="2023-05" db="EMBL/GenBank/DDBJ databases">
        <authorList>
            <consortium name="ELIXIR-Norway"/>
        </authorList>
    </citation>
    <scope>NUCLEOTIDE SEQUENCE</scope>
</reference>
<name>A0AC59ZCS8_RANTA</name>
<evidence type="ECO:0000313" key="2">
    <source>
        <dbReference type="Proteomes" id="UP001162501"/>
    </source>
</evidence>
<protein>
    <submittedName>
        <fullName evidence="1">Uncharacterized protein</fullName>
    </submittedName>
</protein>
<proteinExistence type="predicted"/>
<organism evidence="1 2">
    <name type="scientific">Rangifer tarandus platyrhynchus</name>
    <name type="common">Svalbard reindeer</name>
    <dbReference type="NCBI Taxonomy" id="3082113"/>
    <lineage>
        <taxon>Eukaryota</taxon>
        <taxon>Metazoa</taxon>
        <taxon>Chordata</taxon>
        <taxon>Craniata</taxon>
        <taxon>Vertebrata</taxon>
        <taxon>Euteleostomi</taxon>
        <taxon>Mammalia</taxon>
        <taxon>Eutheria</taxon>
        <taxon>Laurasiatheria</taxon>
        <taxon>Artiodactyla</taxon>
        <taxon>Ruminantia</taxon>
        <taxon>Pecora</taxon>
        <taxon>Cervidae</taxon>
        <taxon>Odocoileinae</taxon>
        <taxon>Rangifer</taxon>
    </lineage>
</organism>
<sequence>MQELSLQPQQVRGADLQTPCLTCRRIQEEEDGALVGLLTSQGVTSLWGGREGETAGESNRSFRVEGEAQEMEGPTETSI</sequence>
<reference evidence="1" key="2">
    <citation type="submission" date="2025-03" db="EMBL/GenBank/DDBJ databases">
        <authorList>
            <consortium name="ELIXIR-Norway"/>
            <consortium name="Elixir Norway"/>
        </authorList>
    </citation>
    <scope>NUCLEOTIDE SEQUENCE</scope>
</reference>
<evidence type="ECO:0000313" key="1">
    <source>
        <dbReference type="EMBL" id="CAN0354096.1"/>
    </source>
</evidence>
<dbReference type="EMBL" id="OX596111">
    <property type="protein sequence ID" value="CAN0354096.1"/>
    <property type="molecule type" value="Genomic_DNA"/>
</dbReference>